<accession>A0ABY7QFS8</accession>
<name>A0ABY7QFS8_9ACTN</name>
<organism evidence="1 2">
    <name type="scientific">Kitasatospora cathayae</name>
    <dbReference type="NCBI Taxonomy" id="3004092"/>
    <lineage>
        <taxon>Bacteria</taxon>
        <taxon>Bacillati</taxon>
        <taxon>Actinomycetota</taxon>
        <taxon>Actinomycetes</taxon>
        <taxon>Kitasatosporales</taxon>
        <taxon>Streptomycetaceae</taxon>
        <taxon>Kitasatospora</taxon>
    </lineage>
</organism>
<dbReference type="RefSeq" id="WP_270150511.1">
    <property type="nucleotide sequence ID" value="NZ_CP115450.1"/>
</dbReference>
<gene>
    <name evidence="1" type="ORF">O1G21_38890</name>
</gene>
<reference evidence="2" key="1">
    <citation type="submission" date="2022-12" db="EMBL/GenBank/DDBJ databases">
        <authorList>
            <person name="Mo P."/>
        </authorList>
    </citation>
    <scope>NUCLEOTIDE SEQUENCE [LARGE SCALE GENOMIC DNA]</scope>
    <source>
        <strain evidence="2">HUAS 3-15</strain>
    </source>
</reference>
<dbReference type="EMBL" id="CP115450">
    <property type="protein sequence ID" value="WBP91264.1"/>
    <property type="molecule type" value="Genomic_DNA"/>
</dbReference>
<proteinExistence type="predicted"/>
<dbReference type="Proteomes" id="UP001212821">
    <property type="component" value="Chromosome"/>
</dbReference>
<evidence type="ECO:0000313" key="2">
    <source>
        <dbReference type="Proteomes" id="UP001212821"/>
    </source>
</evidence>
<evidence type="ECO:0000313" key="1">
    <source>
        <dbReference type="EMBL" id="WBP91264.1"/>
    </source>
</evidence>
<sequence length="76" mass="8489">MPEAVKPLSSYTWWGEVPDHLRPTTQLAALDLPRQPAGSVRATIETRNPGTGRKADFDAPAVPTYFPRSRVRARRC</sequence>
<keyword evidence="2" id="KW-1185">Reference proteome</keyword>
<protein>
    <submittedName>
        <fullName evidence="1">Uncharacterized protein</fullName>
    </submittedName>
</protein>